<proteinExistence type="predicted"/>
<evidence type="ECO:0000313" key="2">
    <source>
        <dbReference type="EMBL" id="CAF1541311.1"/>
    </source>
</evidence>
<feature type="non-terminal residue" evidence="2">
    <location>
        <position position="1"/>
    </location>
</feature>
<feature type="compositionally biased region" description="Polar residues" evidence="1">
    <location>
        <begin position="29"/>
        <end position="41"/>
    </location>
</feature>
<comment type="caution">
    <text evidence="2">The sequence shown here is derived from an EMBL/GenBank/DDBJ whole genome shotgun (WGS) entry which is preliminary data.</text>
</comment>
<name>A0A815W4V9_9BILA</name>
<keyword evidence="4" id="KW-1185">Reference proteome</keyword>
<accession>A0A815W4V9</accession>
<dbReference type="EMBL" id="CAJOBC010091538">
    <property type="protein sequence ID" value="CAF4401668.1"/>
    <property type="molecule type" value="Genomic_DNA"/>
</dbReference>
<reference evidence="2" key="1">
    <citation type="submission" date="2021-02" db="EMBL/GenBank/DDBJ databases">
        <authorList>
            <person name="Nowell W R."/>
        </authorList>
    </citation>
    <scope>NUCLEOTIDE SEQUENCE</scope>
</reference>
<evidence type="ECO:0000313" key="3">
    <source>
        <dbReference type="EMBL" id="CAF4401668.1"/>
    </source>
</evidence>
<feature type="region of interest" description="Disordered" evidence="1">
    <location>
        <begin position="1"/>
        <end position="41"/>
    </location>
</feature>
<gene>
    <name evidence="2" type="ORF">GPM918_LOCUS38644</name>
    <name evidence="3" type="ORF">SRO942_LOCUS39482</name>
</gene>
<feature type="compositionally biased region" description="Basic and acidic residues" evidence="1">
    <location>
        <begin position="15"/>
        <end position="27"/>
    </location>
</feature>
<dbReference type="AlphaFoldDB" id="A0A815W4V9"/>
<evidence type="ECO:0000256" key="1">
    <source>
        <dbReference type="SAM" id="MobiDB-lite"/>
    </source>
</evidence>
<sequence>TDEQDHRSNTNIQTEVDHQIQELRDEQENISQKQQNETFLQ</sequence>
<dbReference type="Proteomes" id="UP000663829">
    <property type="component" value="Unassembled WGS sequence"/>
</dbReference>
<dbReference type="Proteomes" id="UP000681722">
    <property type="component" value="Unassembled WGS sequence"/>
</dbReference>
<evidence type="ECO:0000313" key="4">
    <source>
        <dbReference type="Proteomes" id="UP000663829"/>
    </source>
</evidence>
<organism evidence="2 4">
    <name type="scientific">Didymodactylos carnosus</name>
    <dbReference type="NCBI Taxonomy" id="1234261"/>
    <lineage>
        <taxon>Eukaryota</taxon>
        <taxon>Metazoa</taxon>
        <taxon>Spiralia</taxon>
        <taxon>Gnathifera</taxon>
        <taxon>Rotifera</taxon>
        <taxon>Eurotatoria</taxon>
        <taxon>Bdelloidea</taxon>
        <taxon>Philodinida</taxon>
        <taxon>Philodinidae</taxon>
        <taxon>Didymodactylos</taxon>
    </lineage>
</organism>
<dbReference type="EMBL" id="CAJNOQ010025902">
    <property type="protein sequence ID" value="CAF1541311.1"/>
    <property type="molecule type" value="Genomic_DNA"/>
</dbReference>
<protein>
    <submittedName>
        <fullName evidence="2">Uncharacterized protein</fullName>
    </submittedName>
</protein>